<dbReference type="InterPro" id="IPR036390">
    <property type="entry name" value="WH_DNA-bd_sf"/>
</dbReference>
<gene>
    <name evidence="2" type="ORF">SAMN05445850_6931</name>
</gene>
<evidence type="ECO:0000313" key="3">
    <source>
        <dbReference type="Proteomes" id="UP000199365"/>
    </source>
</evidence>
<reference evidence="3" key="1">
    <citation type="submission" date="2016-10" db="EMBL/GenBank/DDBJ databases">
        <authorList>
            <person name="Varghese N."/>
            <person name="Submissions S."/>
        </authorList>
    </citation>
    <scope>NUCLEOTIDE SEQUENCE [LARGE SCALE GENOMIC DNA]</scope>
    <source>
        <strain evidence="3">DUS833</strain>
    </source>
</reference>
<accession>A0A1H1KCD8</accession>
<dbReference type="STRING" id="157910.SAMN05445850_6931"/>
<name>A0A1H1KCD8_9BURK</name>
<dbReference type="InterPro" id="IPR011991">
    <property type="entry name" value="ArsR-like_HTH"/>
</dbReference>
<dbReference type="PRINTS" id="PR00778">
    <property type="entry name" value="HTHARSR"/>
</dbReference>
<dbReference type="SUPFAM" id="SSF46785">
    <property type="entry name" value="Winged helix' DNA-binding domain"/>
    <property type="match status" value="1"/>
</dbReference>
<keyword evidence="3" id="KW-1185">Reference proteome</keyword>
<dbReference type="EMBL" id="FNKX01000003">
    <property type="protein sequence ID" value="SDR59697.1"/>
    <property type="molecule type" value="Genomic_DNA"/>
</dbReference>
<dbReference type="AlphaFoldDB" id="A0A1H1KCD8"/>
<dbReference type="Gene3D" id="1.10.10.10">
    <property type="entry name" value="Winged helix-like DNA-binding domain superfamily/Winged helix DNA-binding domain"/>
    <property type="match status" value="1"/>
</dbReference>
<protein>
    <submittedName>
        <fullName evidence="2">Regulatory protein, arsR family</fullName>
    </submittedName>
</protein>
<sequence length="77" mass="8461">MQASELTDDQVAERVEMFRQMGDPTRLKIIAACLRVPMCVSCIAAKYGLAQTLVSHHLRLLQPGCCAPIGAENRFSV</sequence>
<dbReference type="InterPro" id="IPR036388">
    <property type="entry name" value="WH-like_DNA-bd_sf"/>
</dbReference>
<dbReference type="GO" id="GO:0003700">
    <property type="term" value="F:DNA-binding transcription factor activity"/>
    <property type="evidence" value="ECO:0007669"/>
    <property type="project" value="InterPro"/>
</dbReference>
<dbReference type="Proteomes" id="UP000199365">
    <property type="component" value="Unassembled WGS sequence"/>
</dbReference>
<dbReference type="Pfam" id="PF01022">
    <property type="entry name" value="HTH_5"/>
    <property type="match status" value="1"/>
</dbReference>
<dbReference type="CDD" id="cd00090">
    <property type="entry name" value="HTH_ARSR"/>
    <property type="match status" value="1"/>
</dbReference>
<dbReference type="InterPro" id="IPR001845">
    <property type="entry name" value="HTH_ArsR_DNA-bd_dom"/>
</dbReference>
<feature type="domain" description="HTH arsR-type" evidence="1">
    <location>
        <begin position="6"/>
        <end position="77"/>
    </location>
</feature>
<evidence type="ECO:0000313" key="2">
    <source>
        <dbReference type="EMBL" id="SDR59697.1"/>
    </source>
</evidence>
<dbReference type="RefSeq" id="WP_244145027.1">
    <property type="nucleotide sequence ID" value="NZ_FNKX01000003.1"/>
</dbReference>
<organism evidence="2 3">
    <name type="scientific">Paraburkholderia tuberum</name>
    <dbReference type="NCBI Taxonomy" id="157910"/>
    <lineage>
        <taxon>Bacteria</taxon>
        <taxon>Pseudomonadati</taxon>
        <taxon>Pseudomonadota</taxon>
        <taxon>Betaproteobacteria</taxon>
        <taxon>Burkholderiales</taxon>
        <taxon>Burkholderiaceae</taxon>
        <taxon>Paraburkholderia</taxon>
    </lineage>
</organism>
<evidence type="ECO:0000259" key="1">
    <source>
        <dbReference type="PROSITE" id="PS50987"/>
    </source>
</evidence>
<proteinExistence type="predicted"/>
<dbReference type="PROSITE" id="PS50987">
    <property type="entry name" value="HTH_ARSR_2"/>
    <property type="match status" value="1"/>
</dbReference>